<protein>
    <submittedName>
        <fullName evidence="2">PLP-dependent transferase</fullName>
    </submittedName>
</protein>
<dbReference type="SUPFAM" id="SSF53383">
    <property type="entry name" value="PLP-dependent transferases"/>
    <property type="match status" value="1"/>
</dbReference>
<dbReference type="EMBL" id="MU004234">
    <property type="protein sequence ID" value="KAF2670020.1"/>
    <property type="molecule type" value="Genomic_DNA"/>
</dbReference>
<evidence type="ECO:0000259" key="1">
    <source>
        <dbReference type="Pfam" id="PF00266"/>
    </source>
</evidence>
<accession>A0A6A6UDX0</accession>
<keyword evidence="3" id="KW-1185">Reference proteome</keyword>
<gene>
    <name evidence="2" type="ORF">BT63DRAFT_412796</name>
</gene>
<keyword evidence="2" id="KW-0808">Transferase</keyword>
<dbReference type="Gene3D" id="3.40.640.10">
    <property type="entry name" value="Type I PLP-dependent aspartate aminotransferase-like (Major domain)"/>
    <property type="match status" value="1"/>
</dbReference>
<sequence>MEYYPTPIEEIRAKEFPNLEGKVYLDHAGSQLPCKSLIDNFADDLNTNLYGNPHSENAPAIEAGRIVDQTRERALEFFKANSEDYDLIFCANTTAAVKLVVESFSDYMKKLNATSKKRNIISRALAGSKSTTSNKNQFHYYYHKDCHTSLVGMRELSDYHHCFQSDAEVEAWMRTPATSDATTLLAWPGQSNMTGRRLPLDWPRMTQTSARGNHTYTLLDAAALATTQELNIDRYEPDFVALSFYKIFGFPDLGALLVRKATGGPILSARRYFGGGTVDMVLALDSQWHAKKSQTLHDAHEDGTLPFHNIIALSHALSTMERVYGGIAAVGRNTQALTLELYNSLRSLKHSNGAPLCRIYADATTIFGNPESQGATVAFSVLRPSGALIGYKDVERAANEKHIYVRSGALCNPGGVASYLKWTGAQLRSAFAEGHTCSNPKETWVGKTTGVVRASLGACSSRADVAALSEFLREVYVDCAEQPSGMVGGMVGEQACLTDGSSCQTLEVVTPVEEKILHKRSWMGSFADLRIGKGAVRVSVAGGDIEEPDG</sequence>
<dbReference type="Proteomes" id="UP000799302">
    <property type="component" value="Unassembled WGS sequence"/>
</dbReference>
<name>A0A6A6UDX0_9PEZI</name>
<reference evidence="2" key="1">
    <citation type="journal article" date="2020" name="Stud. Mycol.">
        <title>101 Dothideomycetes genomes: a test case for predicting lifestyles and emergence of pathogens.</title>
        <authorList>
            <person name="Haridas S."/>
            <person name="Albert R."/>
            <person name="Binder M."/>
            <person name="Bloem J."/>
            <person name="Labutti K."/>
            <person name="Salamov A."/>
            <person name="Andreopoulos B."/>
            <person name="Baker S."/>
            <person name="Barry K."/>
            <person name="Bills G."/>
            <person name="Bluhm B."/>
            <person name="Cannon C."/>
            <person name="Castanera R."/>
            <person name="Culley D."/>
            <person name="Daum C."/>
            <person name="Ezra D."/>
            <person name="Gonzalez J."/>
            <person name="Henrissat B."/>
            <person name="Kuo A."/>
            <person name="Liang C."/>
            <person name="Lipzen A."/>
            <person name="Lutzoni F."/>
            <person name="Magnuson J."/>
            <person name="Mondo S."/>
            <person name="Nolan M."/>
            <person name="Ohm R."/>
            <person name="Pangilinan J."/>
            <person name="Park H.-J."/>
            <person name="Ramirez L."/>
            <person name="Alfaro M."/>
            <person name="Sun H."/>
            <person name="Tritt A."/>
            <person name="Yoshinaga Y."/>
            <person name="Zwiers L.-H."/>
            <person name="Turgeon B."/>
            <person name="Goodwin S."/>
            <person name="Spatafora J."/>
            <person name="Crous P."/>
            <person name="Grigoriev I."/>
        </authorList>
    </citation>
    <scope>NUCLEOTIDE SEQUENCE</scope>
    <source>
        <strain evidence="2">CBS 115976</strain>
    </source>
</reference>
<proteinExistence type="predicted"/>
<dbReference type="GO" id="GO:0008265">
    <property type="term" value="F:molybdenum cofactor sulfurtransferase activity"/>
    <property type="evidence" value="ECO:0007669"/>
    <property type="project" value="TreeGrafter"/>
</dbReference>
<dbReference type="Pfam" id="PF00266">
    <property type="entry name" value="Aminotran_5"/>
    <property type="match status" value="2"/>
</dbReference>
<feature type="domain" description="Aminotransferase class V" evidence="1">
    <location>
        <begin position="23"/>
        <end position="109"/>
    </location>
</feature>
<evidence type="ECO:0000313" key="3">
    <source>
        <dbReference type="Proteomes" id="UP000799302"/>
    </source>
</evidence>
<evidence type="ECO:0000313" key="2">
    <source>
        <dbReference type="EMBL" id="KAF2670020.1"/>
    </source>
</evidence>
<organism evidence="2 3">
    <name type="scientific">Microthyrium microscopicum</name>
    <dbReference type="NCBI Taxonomy" id="703497"/>
    <lineage>
        <taxon>Eukaryota</taxon>
        <taxon>Fungi</taxon>
        <taxon>Dikarya</taxon>
        <taxon>Ascomycota</taxon>
        <taxon>Pezizomycotina</taxon>
        <taxon>Dothideomycetes</taxon>
        <taxon>Dothideomycetes incertae sedis</taxon>
        <taxon>Microthyriales</taxon>
        <taxon>Microthyriaceae</taxon>
        <taxon>Microthyrium</taxon>
    </lineage>
</organism>
<dbReference type="InterPro" id="IPR015421">
    <property type="entry name" value="PyrdxlP-dep_Trfase_major"/>
</dbReference>
<feature type="domain" description="Aminotransferase class V" evidence="1">
    <location>
        <begin position="179"/>
        <end position="411"/>
    </location>
</feature>
<dbReference type="AlphaFoldDB" id="A0A6A6UDX0"/>
<dbReference type="PANTHER" id="PTHR14237:SF80">
    <property type="entry name" value="MOLYBDENUM COFACTOR SULFURASE"/>
    <property type="match status" value="1"/>
</dbReference>
<dbReference type="InterPro" id="IPR015424">
    <property type="entry name" value="PyrdxlP-dep_Trfase"/>
</dbReference>
<dbReference type="InterPro" id="IPR000192">
    <property type="entry name" value="Aminotrans_V_dom"/>
</dbReference>
<dbReference type="GO" id="GO:0043545">
    <property type="term" value="P:molybdopterin cofactor metabolic process"/>
    <property type="evidence" value="ECO:0007669"/>
    <property type="project" value="TreeGrafter"/>
</dbReference>
<dbReference type="OrthoDB" id="10264306at2759"/>
<dbReference type="PANTHER" id="PTHR14237">
    <property type="entry name" value="MOLYBDOPTERIN COFACTOR SULFURASE MOSC"/>
    <property type="match status" value="1"/>
</dbReference>